<evidence type="ECO:0000313" key="2">
    <source>
        <dbReference type="Proteomes" id="UP001307889"/>
    </source>
</evidence>
<accession>A0ABN7ARP4</accession>
<dbReference type="Gene3D" id="3.90.280.10">
    <property type="entry name" value="PEBP-like"/>
    <property type="match status" value="1"/>
</dbReference>
<dbReference type="InterPro" id="IPR008914">
    <property type="entry name" value="PEBP"/>
</dbReference>
<dbReference type="InterPro" id="IPR036610">
    <property type="entry name" value="PEBP-like_sf"/>
</dbReference>
<organism evidence="1 2">
    <name type="scientific">Nesidiocoris tenuis</name>
    <dbReference type="NCBI Taxonomy" id="355587"/>
    <lineage>
        <taxon>Eukaryota</taxon>
        <taxon>Metazoa</taxon>
        <taxon>Ecdysozoa</taxon>
        <taxon>Arthropoda</taxon>
        <taxon>Hexapoda</taxon>
        <taxon>Insecta</taxon>
        <taxon>Pterygota</taxon>
        <taxon>Neoptera</taxon>
        <taxon>Paraneoptera</taxon>
        <taxon>Hemiptera</taxon>
        <taxon>Heteroptera</taxon>
        <taxon>Panheteroptera</taxon>
        <taxon>Cimicomorpha</taxon>
        <taxon>Miridae</taxon>
        <taxon>Dicyphina</taxon>
        <taxon>Nesidiocoris</taxon>
    </lineage>
</organism>
<evidence type="ECO:0008006" key="3">
    <source>
        <dbReference type="Google" id="ProtNLM"/>
    </source>
</evidence>
<protein>
    <recommendedName>
        <fullName evidence="3">Phosphatidylethanolamine-binding protein</fullName>
    </recommendedName>
</protein>
<dbReference type="PANTHER" id="PTHR11362">
    <property type="entry name" value="PHOSPHATIDYLETHANOLAMINE-BINDING PROTEIN"/>
    <property type="match status" value="1"/>
</dbReference>
<dbReference type="PANTHER" id="PTHR11362:SF82">
    <property type="entry name" value="PHOSPHATIDYLETHANOLAMINE-BINDING PROTEIN 4"/>
    <property type="match status" value="1"/>
</dbReference>
<gene>
    <name evidence="1" type="ORF">NTJ_07696</name>
</gene>
<dbReference type="Proteomes" id="UP001307889">
    <property type="component" value="Chromosome 5"/>
</dbReference>
<dbReference type="Pfam" id="PF01161">
    <property type="entry name" value="PBP"/>
    <property type="match status" value="1"/>
</dbReference>
<keyword evidence="2" id="KW-1185">Reference proteome</keyword>
<reference evidence="1 2" key="1">
    <citation type="submission" date="2023-09" db="EMBL/GenBank/DDBJ databases">
        <title>Nesidiocoris tenuis whole genome shotgun sequence.</title>
        <authorList>
            <person name="Shibata T."/>
            <person name="Shimoda M."/>
            <person name="Kobayashi T."/>
            <person name="Uehara T."/>
        </authorList>
    </citation>
    <scope>NUCLEOTIDE SEQUENCE [LARGE SCALE GENOMIC DNA]</scope>
    <source>
        <strain evidence="1 2">Japan</strain>
    </source>
</reference>
<dbReference type="InterPro" id="IPR035810">
    <property type="entry name" value="PEBP_euk"/>
</dbReference>
<evidence type="ECO:0000313" key="1">
    <source>
        <dbReference type="EMBL" id="BES94887.1"/>
    </source>
</evidence>
<proteinExistence type="predicted"/>
<sequence length="194" mass="21893">MEASSIVPDVIAKAPEGVLKVVYGGGEEVDFGNELTPTQVKEEPVQVQWESEDGVYYTLCLTDPDAPSRDEPSWREWHHWLVVNIPGTDIGLGDALSPYIGSAPPPGTGLHRYVFLVYRQSDKLEFDEKRLTNQSAEGREGFSISKFAEKYSLGDPIAGNFYTAQYDDWCAEVYKRFGIWIKLILDDIECNLYF</sequence>
<name>A0ABN7ARP4_9HEMI</name>
<dbReference type="EMBL" id="AP028913">
    <property type="protein sequence ID" value="BES94887.1"/>
    <property type="molecule type" value="Genomic_DNA"/>
</dbReference>
<dbReference type="SUPFAM" id="SSF49777">
    <property type="entry name" value="PEBP-like"/>
    <property type="match status" value="1"/>
</dbReference>
<dbReference type="CDD" id="cd00866">
    <property type="entry name" value="PEBP_euk"/>
    <property type="match status" value="1"/>
</dbReference>